<evidence type="ECO:0000313" key="3">
    <source>
        <dbReference type="EMBL" id="SFP05560.1"/>
    </source>
</evidence>
<dbReference type="Proteomes" id="UP000242243">
    <property type="component" value="Unassembled WGS sequence"/>
</dbReference>
<dbReference type="Pfam" id="PF07009">
    <property type="entry name" value="NusG_II"/>
    <property type="match status" value="1"/>
</dbReference>
<dbReference type="EMBL" id="FOXC01000004">
    <property type="protein sequence ID" value="SFP05560.1"/>
    <property type="molecule type" value="Genomic_DNA"/>
</dbReference>
<keyword evidence="1" id="KW-0812">Transmembrane</keyword>
<name>A0A1I5M7Q5_9BACI</name>
<dbReference type="STRING" id="306540.SAMN05421839_10469"/>
<dbReference type="InterPro" id="IPR038690">
    <property type="entry name" value="NusG_2_sf"/>
</dbReference>
<evidence type="ECO:0000313" key="2">
    <source>
        <dbReference type="EMBL" id="GEM01050.1"/>
    </source>
</evidence>
<dbReference type="Gene3D" id="2.60.320.10">
    <property type="entry name" value="N-utilization substance G protein NusG, insert domain"/>
    <property type="match status" value="1"/>
</dbReference>
<gene>
    <name evidence="2" type="ORF">HHA03_05820</name>
    <name evidence="3" type="ORF">SAMN05421839_10469</name>
</gene>
<proteinExistence type="predicted"/>
<keyword evidence="1" id="KW-1133">Transmembrane helix</keyword>
<evidence type="ECO:0000313" key="4">
    <source>
        <dbReference type="Proteomes" id="UP000242243"/>
    </source>
</evidence>
<reference evidence="2 5" key="2">
    <citation type="submission" date="2019-07" db="EMBL/GenBank/DDBJ databases">
        <title>Whole genome shotgun sequence of Halolactibacillus halophilus NBRC 100868.</title>
        <authorList>
            <person name="Hosoyama A."/>
            <person name="Uohara A."/>
            <person name="Ohji S."/>
            <person name="Ichikawa N."/>
        </authorList>
    </citation>
    <scope>NUCLEOTIDE SEQUENCE [LARGE SCALE GENOMIC DNA]</scope>
    <source>
        <strain evidence="2 5">NBRC 100868</strain>
    </source>
</reference>
<dbReference type="AlphaFoldDB" id="A0A1I5M7Q5"/>
<dbReference type="RefSeq" id="WP_261766420.1">
    <property type="nucleotide sequence ID" value="NZ_BJWI01000004.1"/>
</dbReference>
<dbReference type="CDD" id="cd09911">
    <property type="entry name" value="Lin0431_like"/>
    <property type="match status" value="1"/>
</dbReference>
<dbReference type="EMBL" id="BJWI01000004">
    <property type="protein sequence ID" value="GEM01050.1"/>
    <property type="molecule type" value="Genomic_DNA"/>
</dbReference>
<keyword evidence="5" id="KW-1185">Reference proteome</keyword>
<reference evidence="3 4" key="1">
    <citation type="submission" date="2016-10" db="EMBL/GenBank/DDBJ databases">
        <authorList>
            <person name="de Groot N.N."/>
        </authorList>
    </citation>
    <scope>NUCLEOTIDE SEQUENCE [LARGE SCALE GENOMIC DNA]</scope>
    <source>
        <strain evidence="3 4">DSM 17073</strain>
    </source>
</reference>
<organism evidence="3 4">
    <name type="scientific">Halolactibacillus halophilus</name>
    <dbReference type="NCBI Taxonomy" id="306540"/>
    <lineage>
        <taxon>Bacteria</taxon>
        <taxon>Bacillati</taxon>
        <taxon>Bacillota</taxon>
        <taxon>Bacilli</taxon>
        <taxon>Bacillales</taxon>
        <taxon>Bacillaceae</taxon>
        <taxon>Halolactibacillus</taxon>
    </lineage>
</organism>
<keyword evidence="1" id="KW-0472">Membrane</keyword>
<dbReference type="Proteomes" id="UP000321547">
    <property type="component" value="Unassembled WGS sequence"/>
</dbReference>
<accession>A0A1I5M7Q5</accession>
<evidence type="ECO:0000256" key="1">
    <source>
        <dbReference type="SAM" id="Phobius"/>
    </source>
</evidence>
<feature type="transmembrane region" description="Helical" evidence="1">
    <location>
        <begin position="21"/>
        <end position="42"/>
    </location>
</feature>
<evidence type="ECO:0000313" key="5">
    <source>
        <dbReference type="Proteomes" id="UP000321547"/>
    </source>
</evidence>
<protein>
    <submittedName>
        <fullName evidence="3">Uncharacterized protein</fullName>
    </submittedName>
</protein>
<sequence length="145" mass="16327">MAHMTFKSYASFKHIITLTDALVILMLLIISFTPLAIFHYSYAQSTNDDVVAYISIDGDVVDVFTLSESTPYELKTYYPTDNQYNIIEVDGTRIRVKEDNSPDQIAVKTGWISRPGETSICLPHKLIIDIRGEVSTDEPADINAY</sequence>